<dbReference type="OrthoDB" id="10611573at2759"/>
<dbReference type="Proteomes" id="UP000614601">
    <property type="component" value="Unassembled WGS sequence"/>
</dbReference>
<feature type="region of interest" description="Disordered" evidence="1">
    <location>
        <begin position="42"/>
        <end position="79"/>
    </location>
</feature>
<dbReference type="EMBL" id="CAJFDH010000006">
    <property type="protein sequence ID" value="CAD5229801.1"/>
    <property type="molecule type" value="Genomic_DNA"/>
</dbReference>
<keyword evidence="3" id="KW-1185">Reference proteome</keyword>
<accession>A0A811LQ65</accession>
<evidence type="ECO:0000256" key="1">
    <source>
        <dbReference type="SAM" id="MobiDB-lite"/>
    </source>
</evidence>
<evidence type="ECO:0000313" key="2">
    <source>
        <dbReference type="EMBL" id="CAD5229801.1"/>
    </source>
</evidence>
<comment type="caution">
    <text evidence="2">The sequence shown here is derived from an EMBL/GenBank/DDBJ whole genome shotgun (WGS) entry which is preliminary data.</text>
</comment>
<gene>
    <name evidence="2" type="ORF">BOKJ2_LOCUS13817</name>
</gene>
<sequence length="190" mass="21663">MNECCITQYKHLDHHDDDEILEEHYTFGTYDVIHRVWNHDVREKSETKSDSTSLQYNGTNGMHGPTHVHEHSQVQYGPPSINPNLHTVVHAAPNIPRPTYVTDYQTTKMPRLDRPVLPNLTALDTTSDNIVPEAKLDEYEGHLSGYQSPMLTYLQNINVPASAWSSGWIPIDGGNAVEKRTIWYSKDEKP</sequence>
<reference evidence="2" key="1">
    <citation type="submission" date="2020-09" db="EMBL/GenBank/DDBJ databases">
        <authorList>
            <person name="Kikuchi T."/>
        </authorList>
    </citation>
    <scope>NUCLEOTIDE SEQUENCE</scope>
    <source>
        <strain evidence="2">SH1</strain>
    </source>
</reference>
<dbReference type="Proteomes" id="UP000783686">
    <property type="component" value="Unassembled WGS sequence"/>
</dbReference>
<protein>
    <submittedName>
        <fullName evidence="2">Uncharacterized protein</fullName>
    </submittedName>
</protein>
<dbReference type="AlphaFoldDB" id="A0A811LQ65"/>
<proteinExistence type="predicted"/>
<name>A0A811LQ65_9BILA</name>
<organism evidence="2 3">
    <name type="scientific">Bursaphelenchus okinawaensis</name>
    <dbReference type="NCBI Taxonomy" id="465554"/>
    <lineage>
        <taxon>Eukaryota</taxon>
        <taxon>Metazoa</taxon>
        <taxon>Ecdysozoa</taxon>
        <taxon>Nematoda</taxon>
        <taxon>Chromadorea</taxon>
        <taxon>Rhabditida</taxon>
        <taxon>Tylenchina</taxon>
        <taxon>Tylenchomorpha</taxon>
        <taxon>Aphelenchoidea</taxon>
        <taxon>Aphelenchoididae</taxon>
        <taxon>Bursaphelenchus</taxon>
    </lineage>
</organism>
<evidence type="ECO:0000313" key="3">
    <source>
        <dbReference type="Proteomes" id="UP000614601"/>
    </source>
</evidence>
<dbReference type="EMBL" id="CAJFCW020000006">
    <property type="protein sequence ID" value="CAG9127259.1"/>
    <property type="molecule type" value="Genomic_DNA"/>
</dbReference>
<feature type="compositionally biased region" description="Polar residues" evidence="1">
    <location>
        <begin position="50"/>
        <end position="60"/>
    </location>
</feature>